<dbReference type="PANTHER" id="PTHR30328:SF54">
    <property type="entry name" value="HTH-TYPE TRANSCRIPTIONAL REPRESSOR SCO4008"/>
    <property type="match status" value="1"/>
</dbReference>
<sequence length="213" mass="24481">MTDDQTAPRPRTARDPAATIRRILEAAREEFGANGYDGTKVEHIARRAHVSKQIVYFYFKGKDELYWELLKDISLTTNERLLQIPFEELAPEDAVRRYIEELYDIYAEDPLVGMVSLDQSLHGGAQLRSANEIRRLQKTLAEHLSDVVRRGQEQGLFNADIDGDKLEFMSVIITIGCLSSSKMLERYSGRNWQQNPGDTRAFALDFIMRALRR</sequence>
<keyword evidence="1 2" id="KW-0238">DNA-binding</keyword>
<dbReference type="AlphaFoldDB" id="A0A7W6DNF6"/>
<name>A0A7W6DNF6_9SPHN</name>
<dbReference type="SUPFAM" id="SSF48498">
    <property type="entry name" value="Tetracyclin repressor-like, C-terminal domain"/>
    <property type="match status" value="1"/>
</dbReference>
<feature type="domain" description="HTH tetR-type" evidence="3">
    <location>
        <begin position="17"/>
        <end position="77"/>
    </location>
</feature>
<gene>
    <name evidence="4" type="ORF">GGR44_001892</name>
</gene>
<dbReference type="EMBL" id="JACIEB010000004">
    <property type="protein sequence ID" value="MBB3982229.1"/>
    <property type="molecule type" value="Genomic_DNA"/>
</dbReference>
<proteinExistence type="predicted"/>
<dbReference type="PROSITE" id="PS50977">
    <property type="entry name" value="HTH_TETR_2"/>
    <property type="match status" value="1"/>
</dbReference>
<dbReference type="InterPro" id="IPR009057">
    <property type="entry name" value="Homeodomain-like_sf"/>
</dbReference>
<evidence type="ECO:0000259" key="3">
    <source>
        <dbReference type="PROSITE" id="PS50977"/>
    </source>
</evidence>
<keyword evidence="5" id="KW-1185">Reference proteome</keyword>
<evidence type="ECO:0000256" key="1">
    <source>
        <dbReference type="ARBA" id="ARBA00023125"/>
    </source>
</evidence>
<dbReference type="InterPro" id="IPR001647">
    <property type="entry name" value="HTH_TetR"/>
</dbReference>
<protein>
    <submittedName>
        <fullName evidence="4">TetR/AcrR family transcriptional regulator</fullName>
    </submittedName>
</protein>
<feature type="DNA-binding region" description="H-T-H motif" evidence="2">
    <location>
        <begin position="40"/>
        <end position="59"/>
    </location>
</feature>
<evidence type="ECO:0000256" key="2">
    <source>
        <dbReference type="PROSITE-ProRule" id="PRU00335"/>
    </source>
</evidence>
<comment type="caution">
    <text evidence="4">The sequence shown here is derived from an EMBL/GenBank/DDBJ whole genome shotgun (WGS) entry which is preliminary data.</text>
</comment>
<dbReference type="SUPFAM" id="SSF46689">
    <property type="entry name" value="Homeodomain-like"/>
    <property type="match status" value="1"/>
</dbReference>
<dbReference type="Pfam" id="PF00440">
    <property type="entry name" value="TetR_N"/>
    <property type="match status" value="1"/>
</dbReference>
<dbReference type="InterPro" id="IPR041474">
    <property type="entry name" value="NicS_C"/>
</dbReference>
<dbReference type="Proteomes" id="UP000552757">
    <property type="component" value="Unassembled WGS sequence"/>
</dbReference>
<evidence type="ECO:0000313" key="5">
    <source>
        <dbReference type="Proteomes" id="UP000552757"/>
    </source>
</evidence>
<dbReference type="GO" id="GO:0003677">
    <property type="term" value="F:DNA binding"/>
    <property type="evidence" value="ECO:0007669"/>
    <property type="project" value="UniProtKB-UniRule"/>
</dbReference>
<dbReference type="Pfam" id="PF17938">
    <property type="entry name" value="TetR_C_29"/>
    <property type="match status" value="1"/>
</dbReference>
<reference evidence="4 5" key="1">
    <citation type="submission" date="2020-08" db="EMBL/GenBank/DDBJ databases">
        <title>Genomic Encyclopedia of Type Strains, Phase IV (KMG-IV): sequencing the most valuable type-strain genomes for metagenomic binning, comparative biology and taxonomic classification.</title>
        <authorList>
            <person name="Goeker M."/>
        </authorList>
    </citation>
    <scope>NUCLEOTIDE SEQUENCE [LARGE SCALE GENOMIC DNA]</scope>
    <source>
        <strain evidence="4 5">DSM 29348</strain>
    </source>
</reference>
<dbReference type="InterPro" id="IPR036271">
    <property type="entry name" value="Tet_transcr_reg_TetR-rel_C_sf"/>
</dbReference>
<dbReference type="Gene3D" id="1.10.357.10">
    <property type="entry name" value="Tetracycline Repressor, domain 2"/>
    <property type="match status" value="1"/>
</dbReference>
<dbReference type="PRINTS" id="PR00455">
    <property type="entry name" value="HTHTETR"/>
</dbReference>
<dbReference type="PANTHER" id="PTHR30328">
    <property type="entry name" value="TRANSCRIPTIONAL REPRESSOR"/>
    <property type="match status" value="1"/>
</dbReference>
<dbReference type="RefSeq" id="WP_183955318.1">
    <property type="nucleotide sequence ID" value="NZ_JACIEB010000004.1"/>
</dbReference>
<accession>A0A7W6DNF6</accession>
<organism evidence="4 5">
    <name type="scientific">Sphingobium fontiphilum</name>
    <dbReference type="NCBI Taxonomy" id="944425"/>
    <lineage>
        <taxon>Bacteria</taxon>
        <taxon>Pseudomonadati</taxon>
        <taxon>Pseudomonadota</taxon>
        <taxon>Alphaproteobacteria</taxon>
        <taxon>Sphingomonadales</taxon>
        <taxon>Sphingomonadaceae</taxon>
        <taxon>Sphingobium</taxon>
    </lineage>
</organism>
<evidence type="ECO:0000313" key="4">
    <source>
        <dbReference type="EMBL" id="MBB3982229.1"/>
    </source>
</evidence>
<dbReference type="InterPro" id="IPR050109">
    <property type="entry name" value="HTH-type_TetR-like_transc_reg"/>
</dbReference>